<reference evidence="2 3" key="1">
    <citation type="journal article" date="2020" name="Pathogens">
        <title>First Whole Genome Sequence of Anaplasma platys, an Obligate Intracellular Rickettsial Pathogen of Dogs.</title>
        <authorList>
            <person name="Llanes A."/>
            <person name="Rajeev S."/>
        </authorList>
    </citation>
    <scope>NUCLEOTIDE SEQUENCE [LARGE SCALE GENOMIC DNA]</scope>
    <source>
        <strain evidence="2 3">S3</strain>
    </source>
</reference>
<feature type="region of interest" description="Disordered" evidence="1">
    <location>
        <begin position="330"/>
        <end position="388"/>
    </location>
</feature>
<dbReference type="KEGG" id="aplt:ANPL_03335"/>
<feature type="compositionally biased region" description="Polar residues" evidence="1">
    <location>
        <begin position="357"/>
        <end position="388"/>
    </location>
</feature>
<feature type="compositionally biased region" description="Polar residues" evidence="1">
    <location>
        <begin position="330"/>
        <end position="349"/>
    </location>
</feature>
<proteinExistence type="predicted"/>
<dbReference type="Proteomes" id="UP000500930">
    <property type="component" value="Chromosome"/>
</dbReference>
<name>A0A858PYQ3_9RICK</name>
<dbReference type="EMBL" id="CP046391">
    <property type="protein sequence ID" value="QJC27725.1"/>
    <property type="molecule type" value="Genomic_DNA"/>
</dbReference>
<sequence length="501" mass="55106">MTSENTTDTNPVNTKSRIRTIFEGIFESSKTKNLYSSLPSISQIRAPTLQAFWDRMRSIDAVDAIRSTHIRNVRSGRDTFNDIFRVNFALNDRKAPLIAGGVHGLLATVPEAERESKFPRQQLCEYMGITEDQYKEIDSNGYRRDVFYVFLSLFEDAKSSDTGGNLHTPHMLLIEELVTTLNAGCVCGFPYGEIAEVTKDSIINMNVQEEPNGSRAASYKATVTCTEPNRISVAATLRTSAWLSLGVETHLSYDITLNDDKTISYQNVHTTAAFQGIDRMRSHALFEDHLKNPSSSYSLQQDPPQIYPVRQGLILATPLKGKTFTVASMLSSSPQTVTPPETDISSQPEAQEARESGANTALPTSSQEPDTSSAPEESQRSSEQQANSSTIWERIHNFCIAIFRYIKGLFSSTKVSTSANAAEEVHEKLVTFSDRRTSSAPGISALRHSAAERSAQGPQQQPNQQRTTTDLATGTDGLPGSQVSSVHVRAAAQGSSRSHER</sequence>
<organism evidence="2 3">
    <name type="scientific">Anaplasma platys</name>
    <dbReference type="NCBI Taxonomy" id="949"/>
    <lineage>
        <taxon>Bacteria</taxon>
        <taxon>Pseudomonadati</taxon>
        <taxon>Pseudomonadota</taxon>
        <taxon>Alphaproteobacteria</taxon>
        <taxon>Rickettsiales</taxon>
        <taxon>Anaplasmataceae</taxon>
        <taxon>Anaplasma</taxon>
    </lineage>
</organism>
<dbReference type="RefSeq" id="WP_169193339.1">
    <property type="nucleotide sequence ID" value="NZ_CP046391.1"/>
</dbReference>
<accession>A0A858PYQ3</accession>
<feature type="compositionally biased region" description="Low complexity" evidence="1">
    <location>
        <begin position="456"/>
        <end position="478"/>
    </location>
</feature>
<gene>
    <name evidence="2" type="ORF">ANPL_03335</name>
</gene>
<evidence type="ECO:0000256" key="1">
    <source>
        <dbReference type="SAM" id="MobiDB-lite"/>
    </source>
</evidence>
<evidence type="ECO:0000313" key="2">
    <source>
        <dbReference type="EMBL" id="QJC27725.1"/>
    </source>
</evidence>
<evidence type="ECO:0000313" key="3">
    <source>
        <dbReference type="Proteomes" id="UP000500930"/>
    </source>
</evidence>
<feature type="region of interest" description="Disordered" evidence="1">
    <location>
        <begin position="433"/>
        <end position="501"/>
    </location>
</feature>
<keyword evidence="3" id="KW-1185">Reference proteome</keyword>
<dbReference type="AlphaFoldDB" id="A0A858PYQ3"/>
<protein>
    <submittedName>
        <fullName evidence="2">Uncharacterized protein</fullName>
    </submittedName>
</protein>